<dbReference type="GO" id="GO:0005507">
    <property type="term" value="F:copper ion binding"/>
    <property type="evidence" value="ECO:0007669"/>
    <property type="project" value="InterPro"/>
</dbReference>
<name>K8W1A1_9GAMM</name>
<dbReference type="EMBL" id="AKKN01000011">
    <property type="protein sequence ID" value="EKT54229.1"/>
    <property type="molecule type" value="Genomic_DNA"/>
</dbReference>
<dbReference type="Pfam" id="PF07731">
    <property type="entry name" value="Cu-oxidase_2"/>
    <property type="match status" value="1"/>
</dbReference>
<dbReference type="Pfam" id="PF00394">
    <property type="entry name" value="Cu-oxidase"/>
    <property type="match status" value="1"/>
</dbReference>
<proteinExistence type="predicted"/>
<dbReference type="Gene3D" id="2.60.40.420">
    <property type="entry name" value="Cupredoxins - blue copper proteins"/>
    <property type="match status" value="3"/>
</dbReference>
<dbReference type="GO" id="GO:0016491">
    <property type="term" value="F:oxidoreductase activity"/>
    <property type="evidence" value="ECO:0007669"/>
    <property type="project" value="UniProtKB-KW"/>
</dbReference>
<evidence type="ECO:0000256" key="2">
    <source>
        <dbReference type="ARBA" id="ARBA00023002"/>
    </source>
</evidence>
<dbReference type="InterPro" id="IPR045087">
    <property type="entry name" value="Cu-oxidase_fam"/>
</dbReference>
<accession>K8W1A1</accession>
<comment type="caution">
    <text evidence="7">The sequence shown here is derived from an EMBL/GenBank/DDBJ whole genome shotgun (WGS) entry which is preliminary data.</text>
</comment>
<dbReference type="InterPro" id="IPR001117">
    <property type="entry name" value="Cu-oxidase_2nd"/>
</dbReference>
<feature type="chain" id="PRO_5003922978" evidence="3">
    <location>
        <begin position="29"/>
        <end position="537"/>
    </location>
</feature>
<dbReference type="RefSeq" id="WP_008916528.1">
    <property type="nucleotide sequence ID" value="NZ_CM001773.1"/>
</dbReference>
<keyword evidence="8" id="KW-1185">Reference proteome</keyword>
<dbReference type="PATRIC" id="fig|1141660.3.peg.2777"/>
<organism evidence="7 8">
    <name type="scientific">Providencia sneebia DSM 19967</name>
    <dbReference type="NCBI Taxonomy" id="1141660"/>
    <lineage>
        <taxon>Bacteria</taxon>
        <taxon>Pseudomonadati</taxon>
        <taxon>Pseudomonadota</taxon>
        <taxon>Gammaproteobacteria</taxon>
        <taxon>Enterobacterales</taxon>
        <taxon>Morganellaceae</taxon>
        <taxon>Providencia</taxon>
    </lineage>
</organism>
<dbReference type="NCBIfam" id="NF008205">
    <property type="entry name" value="PRK10965.1"/>
    <property type="match status" value="1"/>
</dbReference>
<dbReference type="SUPFAM" id="SSF49503">
    <property type="entry name" value="Cupredoxins"/>
    <property type="match status" value="3"/>
</dbReference>
<evidence type="ECO:0000256" key="1">
    <source>
        <dbReference type="ARBA" id="ARBA00022723"/>
    </source>
</evidence>
<dbReference type="InterPro" id="IPR011706">
    <property type="entry name" value="Cu-oxidase_C"/>
</dbReference>
<dbReference type="PROSITE" id="PS00080">
    <property type="entry name" value="MULTICOPPER_OXIDASE2"/>
    <property type="match status" value="1"/>
</dbReference>
<dbReference type="OrthoDB" id="9757546at2"/>
<evidence type="ECO:0000259" key="6">
    <source>
        <dbReference type="Pfam" id="PF07732"/>
    </source>
</evidence>
<dbReference type="PANTHER" id="PTHR48267:SF1">
    <property type="entry name" value="BILIRUBIN OXIDASE"/>
    <property type="match status" value="1"/>
</dbReference>
<evidence type="ECO:0000259" key="5">
    <source>
        <dbReference type="Pfam" id="PF07731"/>
    </source>
</evidence>
<dbReference type="InterPro" id="IPR002355">
    <property type="entry name" value="Cu_oxidase_Cu_BS"/>
</dbReference>
<keyword evidence="1" id="KW-0479">Metal-binding</keyword>
<evidence type="ECO:0000313" key="7">
    <source>
        <dbReference type="EMBL" id="EKT54229.1"/>
    </source>
</evidence>
<dbReference type="Pfam" id="PF07732">
    <property type="entry name" value="Cu-oxidase_3"/>
    <property type="match status" value="1"/>
</dbReference>
<keyword evidence="2" id="KW-0560">Oxidoreductase</keyword>
<dbReference type="InterPro" id="IPR008972">
    <property type="entry name" value="Cupredoxin"/>
</dbReference>
<feature type="domain" description="Plastocyanin-like" evidence="6">
    <location>
        <begin position="56"/>
        <end position="168"/>
    </location>
</feature>
<sequence length="537" mass="59320">MLRRDFIKLSAIACTASTLPLWSRIAIAAGNYPTLAIPPLLEPDAQGNIKIAIKEGSSQFIPGKKTITWGYNGDLLGPALSLKNGQQVNIDIVNHLPEETTVHWHGLEISGEEDGGPQAIIRPGDSRKVNFTVEQDEATCWFHPHTHGKTGYQVAMGLAGLVLIKDDDSDKHGLPNVWGVDDIPVILQDKRLKDDGQIDYQLDIMSAAIGWFGDIMLTNGAVLPKHVAPKGWLRFRLLNGCNARSLNISTSDGRKMYVVASDGGLLAEPIAVTELPILMGERFEVLIDASDGQPFDLVTLPVNQIGMTITPFDQPLPVLHVETMMSAGEGKLPSVLSTMPAIPSLTGLTRRRFHLMMDMRLDMEGMMLLRERYGDQAMGGMMHHGNMMNGPMMHNGDNREMMGHRMGNRANGNHCGMNGGEFDLHNANTINGQAFSMTEAAFDAPMNRQELWVVSGRGDMMLHPFHVHGTRFRILKENGRAVEPHRQGWKDIVKVEGQVSEILVEFKHPATNQHPYMAHCHLLEHEDTGMMMGFSVS</sequence>
<evidence type="ECO:0000313" key="8">
    <source>
        <dbReference type="Proteomes" id="UP000010290"/>
    </source>
</evidence>
<reference evidence="7 8" key="1">
    <citation type="journal article" date="2012" name="BMC Genomics">
        <title>Comparative genomics of bacteria in the genus Providencia isolated from wild Drosophila melanogaster.</title>
        <authorList>
            <person name="Galac M.R."/>
            <person name="Lazzaro B.P."/>
        </authorList>
    </citation>
    <scope>NUCLEOTIDE SEQUENCE [LARGE SCALE GENOMIC DNA]</scope>
    <source>
        <strain evidence="7 8">DSM 19967</strain>
    </source>
</reference>
<evidence type="ECO:0000259" key="4">
    <source>
        <dbReference type="Pfam" id="PF00394"/>
    </source>
</evidence>
<dbReference type="InterPro" id="IPR011707">
    <property type="entry name" value="Cu-oxidase-like_N"/>
</dbReference>
<protein>
    <submittedName>
        <fullName evidence="7">Multicopper oxidase</fullName>
    </submittedName>
</protein>
<dbReference type="CDD" id="cd13867">
    <property type="entry name" value="CuRO_2_CueO_FtsP"/>
    <property type="match status" value="1"/>
</dbReference>
<evidence type="ECO:0000256" key="3">
    <source>
        <dbReference type="SAM" id="SignalP"/>
    </source>
</evidence>
<dbReference type="CDD" id="cd04232">
    <property type="entry name" value="CuRO_1_CueO_FtsP"/>
    <property type="match status" value="1"/>
</dbReference>
<feature type="domain" description="Plastocyanin-like" evidence="5">
    <location>
        <begin position="426"/>
        <end position="536"/>
    </location>
</feature>
<feature type="signal peptide" evidence="3">
    <location>
        <begin position="1"/>
        <end position="28"/>
    </location>
</feature>
<dbReference type="Proteomes" id="UP000010290">
    <property type="component" value="Chromosome"/>
</dbReference>
<keyword evidence="3" id="KW-0732">Signal</keyword>
<dbReference type="PANTHER" id="PTHR48267">
    <property type="entry name" value="CUPREDOXIN SUPERFAMILY PROTEIN"/>
    <property type="match status" value="1"/>
</dbReference>
<dbReference type="AlphaFoldDB" id="K8W1A1"/>
<gene>
    <name evidence="7" type="ORF">OO7_13908</name>
</gene>
<feature type="domain" description="Plastocyanin-like" evidence="4">
    <location>
        <begin position="225"/>
        <end position="291"/>
    </location>
</feature>
<dbReference type="HOGENOM" id="CLU_009100_2_4_6"/>